<proteinExistence type="predicted"/>
<protein>
    <submittedName>
        <fullName evidence="2">Uncharacterized protein</fullName>
    </submittedName>
</protein>
<dbReference type="EMBL" id="OX459959">
    <property type="protein sequence ID" value="CAI9164466.1"/>
    <property type="molecule type" value="Genomic_DNA"/>
</dbReference>
<keyword evidence="3" id="KW-1185">Reference proteome</keyword>
<dbReference type="Proteomes" id="UP001176941">
    <property type="component" value="Chromosome 23"/>
</dbReference>
<feature type="region of interest" description="Disordered" evidence="1">
    <location>
        <begin position="94"/>
        <end position="154"/>
    </location>
</feature>
<feature type="non-terminal residue" evidence="2">
    <location>
        <position position="1"/>
    </location>
</feature>
<evidence type="ECO:0000313" key="2">
    <source>
        <dbReference type="EMBL" id="CAI9164466.1"/>
    </source>
</evidence>
<feature type="compositionally biased region" description="Low complexity" evidence="1">
    <location>
        <begin position="129"/>
        <end position="140"/>
    </location>
</feature>
<evidence type="ECO:0000256" key="1">
    <source>
        <dbReference type="SAM" id="MobiDB-lite"/>
    </source>
</evidence>
<feature type="region of interest" description="Disordered" evidence="1">
    <location>
        <begin position="1"/>
        <end position="26"/>
    </location>
</feature>
<reference evidence="2" key="1">
    <citation type="submission" date="2023-04" db="EMBL/GenBank/DDBJ databases">
        <authorList>
            <consortium name="ELIXIR-Norway"/>
        </authorList>
    </citation>
    <scope>NUCLEOTIDE SEQUENCE [LARGE SCALE GENOMIC DNA]</scope>
</reference>
<organism evidence="2 3">
    <name type="scientific">Rangifer tarandus platyrhynchus</name>
    <name type="common">Svalbard reindeer</name>
    <dbReference type="NCBI Taxonomy" id="3082113"/>
    <lineage>
        <taxon>Eukaryota</taxon>
        <taxon>Metazoa</taxon>
        <taxon>Chordata</taxon>
        <taxon>Craniata</taxon>
        <taxon>Vertebrata</taxon>
        <taxon>Euteleostomi</taxon>
        <taxon>Mammalia</taxon>
        <taxon>Eutheria</taxon>
        <taxon>Laurasiatheria</taxon>
        <taxon>Artiodactyla</taxon>
        <taxon>Ruminantia</taxon>
        <taxon>Pecora</taxon>
        <taxon>Cervidae</taxon>
        <taxon>Odocoileinae</taxon>
        <taxon>Rangifer</taxon>
    </lineage>
</organism>
<gene>
    <name evidence="2" type="ORF">MRATA1EN1_LOCUS13428</name>
</gene>
<feature type="region of interest" description="Disordered" evidence="1">
    <location>
        <begin position="41"/>
        <end position="78"/>
    </location>
</feature>
<accession>A0ABN8YUZ0</accession>
<name>A0ABN8YUZ0_RANTA</name>
<sequence>STRSSVRNKAPGTPRPKCGGSHHHLGSDTLTVMSFLPMSALSSRRSAQGAETRLCHQEGRWGWAPGRNRSDPSHFPVPAPQPCSEPLFCFNGCTPGRGPRRSPGALVKPRSARGRLFERSRPGRPPGPSCLSCPSLSSLGAEVSGPRSPRVPRG</sequence>
<evidence type="ECO:0000313" key="3">
    <source>
        <dbReference type="Proteomes" id="UP001176941"/>
    </source>
</evidence>